<dbReference type="Gene3D" id="3.50.50.60">
    <property type="entry name" value="FAD/NAD(P)-binding domain"/>
    <property type="match status" value="1"/>
</dbReference>
<organism evidence="3 4">
    <name type="scientific">Ganoderma sinense ZZ0214-1</name>
    <dbReference type="NCBI Taxonomy" id="1077348"/>
    <lineage>
        <taxon>Eukaryota</taxon>
        <taxon>Fungi</taxon>
        <taxon>Dikarya</taxon>
        <taxon>Basidiomycota</taxon>
        <taxon>Agaricomycotina</taxon>
        <taxon>Agaricomycetes</taxon>
        <taxon>Polyporales</taxon>
        <taxon>Polyporaceae</taxon>
        <taxon>Ganoderma</taxon>
    </lineage>
</organism>
<dbReference type="STRING" id="1077348.A0A2G8SUB3"/>
<dbReference type="PANTHER" id="PTHR13847">
    <property type="entry name" value="SARCOSINE DEHYDROGENASE-RELATED"/>
    <property type="match status" value="1"/>
</dbReference>
<reference evidence="3 4" key="1">
    <citation type="journal article" date="2015" name="Sci. Rep.">
        <title>Chromosome-level genome map provides insights into diverse defense mechanisms in the medicinal fungus Ganoderma sinense.</title>
        <authorList>
            <person name="Zhu Y."/>
            <person name="Xu J."/>
            <person name="Sun C."/>
            <person name="Zhou S."/>
            <person name="Xu H."/>
            <person name="Nelson D.R."/>
            <person name="Qian J."/>
            <person name="Song J."/>
            <person name="Luo H."/>
            <person name="Xiang L."/>
            <person name="Li Y."/>
            <person name="Xu Z."/>
            <person name="Ji A."/>
            <person name="Wang L."/>
            <person name="Lu S."/>
            <person name="Hayward A."/>
            <person name="Sun W."/>
            <person name="Li X."/>
            <person name="Schwartz D.C."/>
            <person name="Wang Y."/>
            <person name="Chen S."/>
        </authorList>
    </citation>
    <scope>NUCLEOTIDE SEQUENCE [LARGE SCALE GENOMIC DNA]</scope>
    <source>
        <strain evidence="3 4">ZZ0214-1</strain>
    </source>
</reference>
<dbReference type="InterPro" id="IPR036188">
    <property type="entry name" value="FAD/NAD-bd_sf"/>
</dbReference>
<accession>A0A2G8SUB3</accession>
<feature type="domain" description="FAD dependent oxidoreductase" evidence="2">
    <location>
        <begin position="5"/>
        <end position="85"/>
    </location>
</feature>
<feature type="compositionally biased region" description="Polar residues" evidence="1">
    <location>
        <begin position="182"/>
        <end position="192"/>
    </location>
</feature>
<protein>
    <recommendedName>
        <fullName evidence="2">FAD dependent oxidoreductase domain-containing protein</fullName>
    </recommendedName>
</protein>
<name>A0A2G8SUB3_9APHY</name>
<dbReference type="GO" id="GO:0042147">
    <property type="term" value="P:retrograde transport, endosome to Golgi"/>
    <property type="evidence" value="ECO:0007669"/>
    <property type="project" value="TreeGrafter"/>
</dbReference>
<dbReference type="GO" id="GO:0005829">
    <property type="term" value="C:cytosol"/>
    <property type="evidence" value="ECO:0007669"/>
    <property type="project" value="GOC"/>
</dbReference>
<dbReference type="Proteomes" id="UP000230002">
    <property type="component" value="Unassembled WGS sequence"/>
</dbReference>
<dbReference type="Pfam" id="PF01266">
    <property type="entry name" value="DAO"/>
    <property type="match status" value="1"/>
</dbReference>
<dbReference type="AlphaFoldDB" id="A0A2G8SUB3"/>
<keyword evidence="4" id="KW-1185">Reference proteome</keyword>
<feature type="compositionally biased region" description="Low complexity" evidence="1">
    <location>
        <begin position="150"/>
        <end position="175"/>
    </location>
</feature>
<dbReference type="OrthoDB" id="498204at2759"/>
<feature type="compositionally biased region" description="Low complexity" evidence="1">
    <location>
        <begin position="103"/>
        <end position="131"/>
    </location>
</feature>
<evidence type="ECO:0000259" key="2">
    <source>
        <dbReference type="Pfam" id="PF01266"/>
    </source>
</evidence>
<dbReference type="PANTHER" id="PTHR13847:SF185">
    <property type="entry name" value="FAD DEPENDENT OXIDOREDUCTASE SUPERFAMILY (AFU_ORTHOLOGUE AFUA_3G02360)"/>
    <property type="match status" value="1"/>
</dbReference>
<dbReference type="GO" id="GO:0005770">
    <property type="term" value="C:late endosome"/>
    <property type="evidence" value="ECO:0007669"/>
    <property type="project" value="TreeGrafter"/>
</dbReference>
<dbReference type="InterPro" id="IPR006076">
    <property type="entry name" value="FAD-dep_OxRdtase"/>
</dbReference>
<sequence length="192" mass="19331">MPTTVILGAGIIGLSTAHSLARLASPDHSIHLVEPASELFSSASGKAAGFLAKDWFAPAIAPLGVLSFDLHRALADKHDGRTRWGYSKSLSYSLDHAYQSDGSTPPVSHASTSPATPTATAPVSSSESSSAIAIENRTISVHGNDAPGLAPTQDSSTSTDAAASSTPSPGPDSASVGDAAQEQPSGRNGSQG</sequence>
<feature type="region of interest" description="Disordered" evidence="1">
    <location>
        <begin position="97"/>
        <end position="192"/>
    </location>
</feature>
<evidence type="ECO:0000256" key="1">
    <source>
        <dbReference type="SAM" id="MobiDB-lite"/>
    </source>
</evidence>
<evidence type="ECO:0000313" key="4">
    <source>
        <dbReference type="Proteomes" id="UP000230002"/>
    </source>
</evidence>
<dbReference type="EMBL" id="AYKW01000001">
    <property type="protein sequence ID" value="PIL37357.1"/>
    <property type="molecule type" value="Genomic_DNA"/>
</dbReference>
<gene>
    <name evidence="3" type="ORF">GSI_01050</name>
</gene>
<dbReference type="SUPFAM" id="SSF51905">
    <property type="entry name" value="FAD/NAD(P)-binding domain"/>
    <property type="match status" value="1"/>
</dbReference>
<evidence type="ECO:0000313" key="3">
    <source>
        <dbReference type="EMBL" id="PIL37357.1"/>
    </source>
</evidence>
<proteinExistence type="predicted"/>
<comment type="caution">
    <text evidence="3">The sequence shown here is derived from an EMBL/GenBank/DDBJ whole genome shotgun (WGS) entry which is preliminary data.</text>
</comment>